<proteinExistence type="predicted"/>
<protein>
    <submittedName>
        <fullName evidence="1">Uncharacterized protein</fullName>
    </submittedName>
</protein>
<organism evidence="1 2">
    <name type="scientific">Gordonia westfalica</name>
    <dbReference type="NCBI Taxonomy" id="158898"/>
    <lineage>
        <taxon>Bacteria</taxon>
        <taxon>Bacillati</taxon>
        <taxon>Actinomycetota</taxon>
        <taxon>Actinomycetes</taxon>
        <taxon>Mycobacteriales</taxon>
        <taxon>Gordoniaceae</taxon>
        <taxon>Gordonia</taxon>
    </lineage>
</organism>
<reference evidence="1 2" key="1">
    <citation type="submission" date="2016-10" db="EMBL/GenBank/DDBJ databases">
        <authorList>
            <person name="de Groot N.N."/>
        </authorList>
    </citation>
    <scope>NUCLEOTIDE SEQUENCE [LARGE SCALE GENOMIC DNA]</scope>
    <source>
        <strain evidence="1 2">DSM 44215</strain>
    </source>
</reference>
<dbReference type="EMBL" id="FNLM01000007">
    <property type="protein sequence ID" value="SDT84235.1"/>
    <property type="molecule type" value="Genomic_DNA"/>
</dbReference>
<gene>
    <name evidence="1" type="ORF">SAMN04488548_10724</name>
</gene>
<evidence type="ECO:0000313" key="2">
    <source>
        <dbReference type="Proteomes" id="UP000183180"/>
    </source>
</evidence>
<name>A0A1H2DMX1_9ACTN</name>
<dbReference type="AlphaFoldDB" id="A0A1H2DMX1"/>
<accession>A0A1H2DMX1</accession>
<evidence type="ECO:0000313" key="1">
    <source>
        <dbReference type="EMBL" id="SDT84235.1"/>
    </source>
</evidence>
<sequence>MSSLASDVIVDLTQGTIEIFGEAGTSYAVHAADVNGSGEYKPGSVTVHGPAISLELAPWCPST</sequence>
<dbReference type="Proteomes" id="UP000183180">
    <property type="component" value="Unassembled WGS sequence"/>
</dbReference>
<dbReference type="STRING" id="158898.SAMN04488548_10724"/>